<accession>A0A8K0VVX2</accession>
<dbReference type="EMBL" id="JAGMVJ010000015">
    <property type="protein sequence ID" value="KAH7081029.1"/>
    <property type="molecule type" value="Genomic_DNA"/>
</dbReference>
<sequence length="192" mass="21635">MEPHTPIGHGAGREGERSRKGRYLRQICFTLMLTTGIVIFCIGLATHDKQASRATTPIASAYTGVRLWLLILLSVWALLALIFLGITLHYARVHPIWALLHFLVVLLMLAFFSTYLHLDAFDLHFWGPLAVDLGLVFSIGIEAVYHSADRGLMRKFCDFVMGNETHHDNMSVTNNYPLVDLPPSAHVRTRRV</sequence>
<dbReference type="AlphaFoldDB" id="A0A8K0VVX2"/>
<comment type="caution">
    <text evidence="2">The sequence shown here is derived from an EMBL/GenBank/DDBJ whole genome shotgun (WGS) entry which is preliminary data.</text>
</comment>
<feature type="transmembrane region" description="Helical" evidence="1">
    <location>
        <begin position="23"/>
        <end position="45"/>
    </location>
</feature>
<evidence type="ECO:0000313" key="2">
    <source>
        <dbReference type="EMBL" id="KAH7081029.1"/>
    </source>
</evidence>
<feature type="transmembrane region" description="Helical" evidence="1">
    <location>
        <begin position="124"/>
        <end position="145"/>
    </location>
</feature>
<organism evidence="2 3">
    <name type="scientific">Paraphoma chrysanthemicola</name>
    <dbReference type="NCBI Taxonomy" id="798071"/>
    <lineage>
        <taxon>Eukaryota</taxon>
        <taxon>Fungi</taxon>
        <taxon>Dikarya</taxon>
        <taxon>Ascomycota</taxon>
        <taxon>Pezizomycotina</taxon>
        <taxon>Dothideomycetes</taxon>
        <taxon>Pleosporomycetidae</taxon>
        <taxon>Pleosporales</taxon>
        <taxon>Pleosporineae</taxon>
        <taxon>Phaeosphaeriaceae</taxon>
        <taxon>Paraphoma</taxon>
    </lineage>
</organism>
<feature type="transmembrane region" description="Helical" evidence="1">
    <location>
        <begin position="65"/>
        <end position="84"/>
    </location>
</feature>
<keyword evidence="1" id="KW-0472">Membrane</keyword>
<dbReference type="Proteomes" id="UP000813461">
    <property type="component" value="Unassembled WGS sequence"/>
</dbReference>
<protein>
    <submittedName>
        <fullName evidence="2">Uncharacterized protein</fullName>
    </submittedName>
</protein>
<name>A0A8K0VVX2_9PLEO</name>
<keyword evidence="1" id="KW-1133">Transmembrane helix</keyword>
<dbReference type="OrthoDB" id="3775968at2759"/>
<reference evidence="2" key="1">
    <citation type="journal article" date="2021" name="Nat. Commun.">
        <title>Genetic determinants of endophytism in the Arabidopsis root mycobiome.</title>
        <authorList>
            <person name="Mesny F."/>
            <person name="Miyauchi S."/>
            <person name="Thiergart T."/>
            <person name="Pickel B."/>
            <person name="Atanasova L."/>
            <person name="Karlsson M."/>
            <person name="Huettel B."/>
            <person name="Barry K.W."/>
            <person name="Haridas S."/>
            <person name="Chen C."/>
            <person name="Bauer D."/>
            <person name="Andreopoulos W."/>
            <person name="Pangilinan J."/>
            <person name="LaButti K."/>
            <person name="Riley R."/>
            <person name="Lipzen A."/>
            <person name="Clum A."/>
            <person name="Drula E."/>
            <person name="Henrissat B."/>
            <person name="Kohler A."/>
            <person name="Grigoriev I.V."/>
            <person name="Martin F.M."/>
            <person name="Hacquard S."/>
        </authorList>
    </citation>
    <scope>NUCLEOTIDE SEQUENCE</scope>
    <source>
        <strain evidence="2">MPI-SDFR-AT-0120</strain>
    </source>
</reference>
<evidence type="ECO:0000256" key="1">
    <source>
        <dbReference type="SAM" id="Phobius"/>
    </source>
</evidence>
<evidence type="ECO:0000313" key="3">
    <source>
        <dbReference type="Proteomes" id="UP000813461"/>
    </source>
</evidence>
<keyword evidence="3" id="KW-1185">Reference proteome</keyword>
<proteinExistence type="predicted"/>
<feature type="transmembrane region" description="Helical" evidence="1">
    <location>
        <begin position="96"/>
        <end position="118"/>
    </location>
</feature>
<gene>
    <name evidence="2" type="ORF">FB567DRAFT_606471</name>
</gene>
<keyword evidence="1" id="KW-0812">Transmembrane</keyword>